<evidence type="ECO:0000313" key="7">
    <source>
        <dbReference type="EMBL" id="KAH3682987.1"/>
    </source>
</evidence>
<keyword evidence="3" id="KW-0333">Golgi apparatus</keyword>
<accession>A0A9P8Q2Y4</accession>
<reference evidence="7" key="1">
    <citation type="journal article" date="2021" name="Open Biol.">
        <title>Shared evolutionary footprints suggest mitochondrial oxidative damage underlies multiple complex I losses in fungi.</title>
        <authorList>
            <person name="Schikora-Tamarit M.A."/>
            <person name="Marcet-Houben M."/>
            <person name="Nosek J."/>
            <person name="Gabaldon T."/>
        </authorList>
    </citation>
    <scope>NUCLEOTIDE SEQUENCE</scope>
    <source>
        <strain evidence="7">CBS2887</strain>
    </source>
</reference>
<dbReference type="GO" id="GO:0017119">
    <property type="term" value="C:Golgi transport complex"/>
    <property type="evidence" value="ECO:0007669"/>
    <property type="project" value="InterPro"/>
</dbReference>
<dbReference type="GO" id="GO:0000139">
    <property type="term" value="C:Golgi membrane"/>
    <property type="evidence" value="ECO:0007669"/>
    <property type="project" value="UniProtKB-SubCell"/>
</dbReference>
<dbReference type="Proteomes" id="UP000774326">
    <property type="component" value="Unassembled WGS sequence"/>
</dbReference>
<evidence type="ECO:0000256" key="1">
    <source>
        <dbReference type="ARBA" id="ARBA00004395"/>
    </source>
</evidence>
<name>A0A9P8Q2Y4_WICPI</name>
<evidence type="ECO:0000259" key="5">
    <source>
        <dbReference type="Pfam" id="PF10392"/>
    </source>
</evidence>
<keyword evidence="4" id="KW-0472">Membrane</keyword>
<reference evidence="7" key="2">
    <citation type="submission" date="2021-01" db="EMBL/GenBank/DDBJ databases">
        <authorList>
            <person name="Schikora-Tamarit M.A."/>
        </authorList>
    </citation>
    <scope>NUCLEOTIDE SEQUENCE</scope>
    <source>
        <strain evidence="7">CBS2887</strain>
    </source>
</reference>
<comment type="caution">
    <text evidence="7">The sequence shown here is derived from an EMBL/GenBank/DDBJ whole genome shotgun (WGS) entry which is preliminary data.</text>
</comment>
<protein>
    <recommendedName>
        <fullName evidence="2">Conserved oligomeric Golgi complex subunit 5</fullName>
    </recommendedName>
</protein>
<gene>
    <name evidence="7" type="ORF">WICPIJ_006047</name>
</gene>
<organism evidence="7 8">
    <name type="scientific">Wickerhamomyces pijperi</name>
    <name type="common">Yeast</name>
    <name type="synonym">Pichia pijperi</name>
    <dbReference type="NCBI Taxonomy" id="599730"/>
    <lineage>
        <taxon>Eukaryota</taxon>
        <taxon>Fungi</taxon>
        <taxon>Dikarya</taxon>
        <taxon>Ascomycota</taxon>
        <taxon>Saccharomycotina</taxon>
        <taxon>Saccharomycetes</taxon>
        <taxon>Phaffomycetales</taxon>
        <taxon>Wickerhamomycetaceae</taxon>
        <taxon>Wickerhamomyces</taxon>
    </lineage>
</organism>
<dbReference type="Pfam" id="PF10392">
    <property type="entry name" value="COG5_N"/>
    <property type="match status" value="1"/>
</dbReference>
<comment type="subcellular location">
    <subcellularLocation>
        <location evidence="1">Golgi apparatus membrane</location>
        <topology evidence="1">Peripheral membrane protein</topology>
    </subcellularLocation>
</comment>
<dbReference type="Pfam" id="PF20649">
    <property type="entry name" value="COG5_C"/>
    <property type="match status" value="1"/>
</dbReference>
<dbReference type="OrthoDB" id="18786at2759"/>
<dbReference type="PANTHER" id="PTHR13228:SF3">
    <property type="entry name" value="CONSERVED OLIGOMERIC GOLGI COMPLEX SUBUNIT 5"/>
    <property type="match status" value="1"/>
</dbReference>
<dbReference type="InterPro" id="IPR049176">
    <property type="entry name" value="COG5_N"/>
</dbReference>
<dbReference type="PANTHER" id="PTHR13228">
    <property type="entry name" value="CONSERVED OLIGOMERIC GOLGI COMPLEX COMPONENT 5"/>
    <property type="match status" value="1"/>
</dbReference>
<feature type="domain" description="Conserved oligomeric Golgi complex subunit 5 helical" evidence="6">
    <location>
        <begin position="182"/>
        <end position="362"/>
    </location>
</feature>
<keyword evidence="8" id="KW-1185">Reference proteome</keyword>
<dbReference type="InterPro" id="IPR019465">
    <property type="entry name" value="Cog5"/>
</dbReference>
<evidence type="ECO:0000256" key="2">
    <source>
        <dbReference type="ARBA" id="ARBA00020974"/>
    </source>
</evidence>
<dbReference type="EMBL" id="JAEUBG010003294">
    <property type="protein sequence ID" value="KAH3682987.1"/>
    <property type="molecule type" value="Genomic_DNA"/>
</dbReference>
<evidence type="ECO:0000256" key="4">
    <source>
        <dbReference type="ARBA" id="ARBA00023136"/>
    </source>
</evidence>
<dbReference type="AlphaFoldDB" id="A0A9P8Q2Y4"/>
<proteinExistence type="predicted"/>
<evidence type="ECO:0000313" key="8">
    <source>
        <dbReference type="Proteomes" id="UP000774326"/>
    </source>
</evidence>
<dbReference type="InterPro" id="IPR048485">
    <property type="entry name" value="COG5_helical"/>
</dbReference>
<dbReference type="GO" id="GO:0006891">
    <property type="term" value="P:intra-Golgi vesicle-mediated transport"/>
    <property type="evidence" value="ECO:0007669"/>
    <property type="project" value="InterPro"/>
</dbReference>
<evidence type="ECO:0000259" key="6">
    <source>
        <dbReference type="Pfam" id="PF20649"/>
    </source>
</evidence>
<evidence type="ECO:0000256" key="3">
    <source>
        <dbReference type="ARBA" id="ARBA00023034"/>
    </source>
</evidence>
<feature type="domain" description="Conserved oligomeric Golgi complex subunit 5 N-terminal" evidence="5">
    <location>
        <begin position="13"/>
        <end position="141"/>
    </location>
</feature>
<sequence>MTTTFDDISEYETLFDPNFQCTTFANDLLLATNSLASELDISTSIKRVKFDIDNINTQLDKISGEEHTKLVHEIEQDTQAKKMFADLSTPLAQINTSFQRLDTDLIKPFNESVKCQDALKRIHQTATLIRAVDQFLVIVGKIEDITNIKNYDTVIIQNVKLLITLARLFHNLTHFLQTNGNLKSIKIIRDYQSIQTHKQQQLISLIQQPLRQLNEKSQQLRFNTDISATYLHSLYLLSPKLLTETITIILTIQITTSVNLLVRSLSSKNLFKQTMQEVSEKASFINQIVKLLDTNINCANGEVNILAEVSRTLGVKSYSVKFWKDVSVRFEPKFMEFIKAGSITVNAFRKDLPGLKQAVKEAVKSSQTDANDDSDLVSGMLQCLDKLNN</sequence>